<feature type="transmembrane region" description="Helical" evidence="1">
    <location>
        <begin position="6"/>
        <end position="23"/>
    </location>
</feature>
<evidence type="ECO:0000256" key="1">
    <source>
        <dbReference type="SAM" id="Phobius"/>
    </source>
</evidence>
<reference evidence="2 3" key="1">
    <citation type="journal article" date="2016" name="Int. J. Syst. Evol. Microbiol.">
        <title>Chitinibacter fontanus sp. nov., isolated from a spring.</title>
        <authorList>
            <person name="Sheu S.Y."/>
            <person name="Li Y.S."/>
            <person name="Young C.C."/>
            <person name="Chen W.M."/>
        </authorList>
    </citation>
    <scope>NUCLEOTIDE SEQUENCE [LARGE SCALE GENOMIC DNA]</scope>
    <source>
        <strain evidence="2 3">STM-7</strain>
    </source>
</reference>
<dbReference type="AlphaFoldDB" id="A0A7D5Z6G5"/>
<dbReference type="EMBL" id="CP058952">
    <property type="protein sequence ID" value="QLI81302.1"/>
    <property type="molecule type" value="Genomic_DNA"/>
</dbReference>
<keyword evidence="3" id="KW-1185">Reference proteome</keyword>
<keyword evidence="1" id="KW-1133">Transmembrane helix</keyword>
<evidence type="ECO:0000313" key="2">
    <source>
        <dbReference type="EMBL" id="QLI81302.1"/>
    </source>
</evidence>
<dbReference type="RefSeq" id="WP_180308429.1">
    <property type="nucleotide sequence ID" value="NZ_CP058952.1"/>
</dbReference>
<dbReference type="KEGG" id="cfon:HZU75_07060"/>
<gene>
    <name evidence="2" type="ORF">HZU75_07060</name>
</gene>
<evidence type="ECO:0000313" key="3">
    <source>
        <dbReference type="Proteomes" id="UP000510822"/>
    </source>
</evidence>
<sequence>MLGTLGLFSGLFSAWWMILWWALPISWQKMSPTALMLLHVAPPIIIGIGYRVWQSIQEKRAAQAEADATSTAEAERVAQREAARDQHAQQLAERQHSVSCRGVWAQAMTIGAEEPDWLSELPDGVFWQTQIEDEIDASIELTEALASNIEHVLVDLYASAPGAAWLPHYFEALPQIEGREQLALVQGAQNKAIAAQIFDEEAHADVRFLPGSGALMARVQQLLQQNLAAPGVVILAADSPIVAKGELDEWDMLDPELNSRNPWLGITSQATVAMVFLRDTLPEVLKPELAEQNEHDVYTPYWEKQQSYGNELWGRVPPQWQVSLAELPTLAQLHQAEAAEVESTQLQVLTRKLHTMFDHALINAGLRDYPFSEADKDPAKDQAHSIAWLVHNSGDVDVGANRLAAVSSALNAFEVPLNPIDDASNIVREWGDVGAARSALQTALAITHSARLAAPTVLAEFHSPDLNAAEPSTAMIISILRPQENPA</sequence>
<name>A0A7D5Z6G5_9NEIS</name>
<keyword evidence="1" id="KW-0472">Membrane</keyword>
<keyword evidence="1" id="KW-0812">Transmembrane</keyword>
<proteinExistence type="predicted"/>
<organism evidence="2 3">
    <name type="scientific">Chitinibacter fontanus</name>
    <dbReference type="NCBI Taxonomy" id="1737446"/>
    <lineage>
        <taxon>Bacteria</taxon>
        <taxon>Pseudomonadati</taxon>
        <taxon>Pseudomonadota</taxon>
        <taxon>Betaproteobacteria</taxon>
        <taxon>Neisseriales</taxon>
        <taxon>Chitinibacteraceae</taxon>
        <taxon>Chitinibacter</taxon>
    </lineage>
</organism>
<accession>A0A7D5Z6G5</accession>
<protein>
    <submittedName>
        <fullName evidence="2">Uncharacterized protein</fullName>
    </submittedName>
</protein>
<dbReference type="Proteomes" id="UP000510822">
    <property type="component" value="Chromosome"/>
</dbReference>